<gene>
    <name evidence="2" type="ORF">NDEV_0253</name>
</gene>
<dbReference type="KEGG" id="ndv:NDEV_0253"/>
<name>A0A128A106_9ARCH</name>
<dbReference type="EMBL" id="LN890280">
    <property type="protein sequence ID" value="CUR51018.1"/>
    <property type="molecule type" value="Genomic_DNA"/>
</dbReference>
<evidence type="ECO:0000313" key="2">
    <source>
        <dbReference type="EMBL" id="CUR51018.1"/>
    </source>
</evidence>
<proteinExistence type="predicted"/>
<evidence type="ECO:0000313" key="3">
    <source>
        <dbReference type="Proteomes" id="UP000196239"/>
    </source>
</evidence>
<accession>A0A128A106</accession>
<reference evidence="3" key="1">
    <citation type="submission" date="2015-10" db="EMBL/GenBank/DDBJ databases">
        <authorList>
            <person name="Lehtovirta-Morley L.E."/>
            <person name="Vieille C."/>
        </authorList>
    </citation>
    <scope>NUCLEOTIDE SEQUENCE [LARGE SCALE GENOMIC DNA]</scope>
</reference>
<keyword evidence="1" id="KW-0472">Membrane</keyword>
<dbReference type="Proteomes" id="UP000196239">
    <property type="component" value="Chromosome 1"/>
</dbReference>
<feature type="transmembrane region" description="Helical" evidence="1">
    <location>
        <begin position="7"/>
        <end position="28"/>
    </location>
</feature>
<dbReference type="AlphaFoldDB" id="A0A128A106"/>
<organism evidence="2 3">
    <name type="scientific">Nitrosotalea devaniterrae</name>
    <dbReference type="NCBI Taxonomy" id="1078905"/>
    <lineage>
        <taxon>Archaea</taxon>
        <taxon>Nitrososphaerota</taxon>
        <taxon>Nitrososphaeria</taxon>
        <taxon>Nitrosotaleales</taxon>
        <taxon>Nitrosotaleaceae</taxon>
        <taxon>Nitrosotalea</taxon>
    </lineage>
</organism>
<evidence type="ECO:0000256" key="1">
    <source>
        <dbReference type="SAM" id="Phobius"/>
    </source>
</evidence>
<keyword evidence="1" id="KW-0812">Transmembrane</keyword>
<keyword evidence="3" id="KW-1185">Reference proteome</keyword>
<keyword evidence="1" id="KW-1133">Transmembrane helix</keyword>
<protein>
    <submittedName>
        <fullName evidence="2">Uncharacterized protein</fullName>
    </submittedName>
</protein>
<sequence>MNIKKAIEAAIAAIGVAIVAVVGIIVMGQMCPIAYQNTANNPSAFHSATQLCTMFFQNAPQWVNHLT</sequence>